<name>A0ABW3YGR9_9ACTN</name>
<dbReference type="SUPFAM" id="SSF53597">
    <property type="entry name" value="Dihydrofolate reductase-like"/>
    <property type="match status" value="1"/>
</dbReference>
<keyword evidence="3" id="KW-1185">Reference proteome</keyword>
<dbReference type="PANTHER" id="PTHR38011">
    <property type="entry name" value="DIHYDROFOLATE REDUCTASE FAMILY PROTEIN (AFU_ORTHOLOGUE AFUA_8G06820)"/>
    <property type="match status" value="1"/>
</dbReference>
<proteinExistence type="predicted"/>
<accession>A0ABW3YGR9</accession>
<dbReference type="Pfam" id="PF01872">
    <property type="entry name" value="RibD_C"/>
    <property type="match status" value="1"/>
</dbReference>
<evidence type="ECO:0000259" key="1">
    <source>
        <dbReference type="Pfam" id="PF01872"/>
    </source>
</evidence>
<dbReference type="EMBL" id="JBHTMP010000035">
    <property type="protein sequence ID" value="MFD1323692.1"/>
    <property type="molecule type" value="Genomic_DNA"/>
</dbReference>
<organism evidence="2 3">
    <name type="scientific">Micromonospora sonneratiae</name>
    <dbReference type="NCBI Taxonomy" id="1184706"/>
    <lineage>
        <taxon>Bacteria</taxon>
        <taxon>Bacillati</taxon>
        <taxon>Actinomycetota</taxon>
        <taxon>Actinomycetes</taxon>
        <taxon>Micromonosporales</taxon>
        <taxon>Micromonosporaceae</taxon>
        <taxon>Micromonospora</taxon>
    </lineage>
</organism>
<gene>
    <name evidence="2" type="ORF">ACFQ4H_21630</name>
</gene>
<reference evidence="3" key="1">
    <citation type="journal article" date="2019" name="Int. J. Syst. Evol. Microbiol.">
        <title>The Global Catalogue of Microorganisms (GCM) 10K type strain sequencing project: providing services to taxonomists for standard genome sequencing and annotation.</title>
        <authorList>
            <consortium name="The Broad Institute Genomics Platform"/>
            <consortium name="The Broad Institute Genome Sequencing Center for Infectious Disease"/>
            <person name="Wu L."/>
            <person name="Ma J."/>
        </authorList>
    </citation>
    <scope>NUCLEOTIDE SEQUENCE [LARGE SCALE GENOMIC DNA]</scope>
    <source>
        <strain evidence="3">JCM 31037</strain>
    </source>
</reference>
<dbReference type="InterPro" id="IPR024072">
    <property type="entry name" value="DHFR-like_dom_sf"/>
</dbReference>
<comment type="caution">
    <text evidence="2">The sequence shown here is derived from an EMBL/GenBank/DDBJ whole genome shotgun (WGS) entry which is preliminary data.</text>
</comment>
<dbReference type="InterPro" id="IPR050765">
    <property type="entry name" value="Riboflavin_Biosynth_HTPR"/>
</dbReference>
<dbReference type="InterPro" id="IPR002734">
    <property type="entry name" value="RibDG_C"/>
</dbReference>
<evidence type="ECO:0000313" key="3">
    <source>
        <dbReference type="Proteomes" id="UP001597260"/>
    </source>
</evidence>
<dbReference type="RefSeq" id="WP_377573066.1">
    <property type="nucleotide sequence ID" value="NZ_JBHTMP010000035.1"/>
</dbReference>
<dbReference type="Proteomes" id="UP001597260">
    <property type="component" value="Unassembled WGS sequence"/>
</dbReference>
<feature type="domain" description="Bacterial bifunctional deaminase-reductase C-terminal" evidence="1">
    <location>
        <begin position="3"/>
        <end position="183"/>
    </location>
</feature>
<protein>
    <submittedName>
        <fullName evidence="2">Dihydrofolate reductase family protein</fullName>
    </submittedName>
</protein>
<dbReference type="PANTHER" id="PTHR38011:SF11">
    <property type="entry name" value="2,5-DIAMINO-6-RIBOSYLAMINO-4(3H)-PYRIMIDINONE 5'-PHOSPHATE REDUCTASE"/>
    <property type="match status" value="1"/>
</dbReference>
<dbReference type="Gene3D" id="3.40.430.10">
    <property type="entry name" value="Dihydrofolate Reductase, subunit A"/>
    <property type="match status" value="1"/>
</dbReference>
<sequence>MRKLVYYVASTIDGYICAPDGSWDFFTIEPDLSEYITPRYPEFLPTAGRKMLGVTAPNARFDTVVMGRGTYDPALKEGITSPYAHLKQYVFSRSVAAPPEPEVEVVSGDPVEFVRRLKQQEGGDIWLCGGGDLAGQLLDEIDELLIKLNPVIVGSGVPLVTREFDPRRFVLFDSRAFDSGIVLLNYRKP</sequence>
<evidence type="ECO:0000313" key="2">
    <source>
        <dbReference type="EMBL" id="MFD1323692.1"/>
    </source>
</evidence>